<dbReference type="PANTHER" id="PTHR48081">
    <property type="entry name" value="AB HYDROLASE SUPERFAMILY PROTEIN C4A8.06C"/>
    <property type="match status" value="1"/>
</dbReference>
<dbReference type="Gene3D" id="3.40.50.1820">
    <property type="entry name" value="alpha/beta hydrolase"/>
    <property type="match status" value="1"/>
</dbReference>
<dbReference type="KEGG" id="poj:PtoMrB4_35110"/>
<sequence>MTASVDFTAPEPGQAALRGILRGALTLLFRGLMRPPLPVPLQRAILRGLTASTLAPRGVTREAAQLAGRPCEWHRPPGDGDAVLLYLHGGAFITGSPATHRAIAGNLAKRAGLDVCALDYRLAPEHPFPAGRDDAVAAYRALLESGHAASRIVIGGDSAGGNLTLVTALRLRQLGLPAPAALVCYSPVTDLSGNALHQPPAGDPLIHPKWMELAADLYCPPGMERRDPALSPLFDDLGHLPPLLVQVAEDELLRDDSLRLVARLREAGGWVRLERYPGLWHVFQAHAGLLRSADEALASTAGFIRHWLDHPQEG</sequence>
<dbReference type="PANTHER" id="PTHR48081:SF30">
    <property type="entry name" value="ACETYL-HYDROLASE LIPR-RELATED"/>
    <property type="match status" value="1"/>
</dbReference>
<proteinExistence type="inferred from homology"/>
<dbReference type="InterPro" id="IPR013094">
    <property type="entry name" value="AB_hydrolase_3"/>
</dbReference>
<protein>
    <submittedName>
        <fullName evidence="4">Esterase</fullName>
    </submittedName>
</protein>
<dbReference type="GeneID" id="57398727"/>
<gene>
    <name evidence="4" type="ORF">PtoMrB4_35110</name>
</gene>
<evidence type="ECO:0000256" key="2">
    <source>
        <dbReference type="ARBA" id="ARBA00022801"/>
    </source>
</evidence>
<dbReference type="AlphaFoldDB" id="A0A679GU23"/>
<comment type="similarity">
    <text evidence="1">Belongs to the 'GDXG' lipolytic enzyme family.</text>
</comment>
<evidence type="ECO:0000256" key="1">
    <source>
        <dbReference type="ARBA" id="ARBA00010515"/>
    </source>
</evidence>
<dbReference type="RefSeq" id="WP_172434079.1">
    <property type="nucleotide sequence ID" value="NZ_AP022642.1"/>
</dbReference>
<organism evidence="4 5">
    <name type="scientific">Metapseudomonas otitidis</name>
    <dbReference type="NCBI Taxonomy" id="319939"/>
    <lineage>
        <taxon>Bacteria</taxon>
        <taxon>Pseudomonadati</taxon>
        <taxon>Pseudomonadota</taxon>
        <taxon>Gammaproteobacteria</taxon>
        <taxon>Pseudomonadales</taxon>
        <taxon>Pseudomonadaceae</taxon>
        <taxon>Metapseudomonas</taxon>
    </lineage>
</organism>
<dbReference type="EMBL" id="AP022642">
    <property type="protein sequence ID" value="BCA29534.1"/>
    <property type="molecule type" value="Genomic_DNA"/>
</dbReference>
<dbReference type="InterPro" id="IPR050300">
    <property type="entry name" value="GDXG_lipolytic_enzyme"/>
</dbReference>
<dbReference type="InterPro" id="IPR029058">
    <property type="entry name" value="AB_hydrolase_fold"/>
</dbReference>
<evidence type="ECO:0000313" key="5">
    <source>
        <dbReference type="Proteomes" id="UP000501237"/>
    </source>
</evidence>
<dbReference type="InterPro" id="IPR002168">
    <property type="entry name" value="Lipase_GDXG_HIS_AS"/>
</dbReference>
<dbReference type="Pfam" id="PF07859">
    <property type="entry name" value="Abhydrolase_3"/>
    <property type="match status" value="1"/>
</dbReference>
<dbReference type="PROSITE" id="PS01173">
    <property type="entry name" value="LIPASE_GDXG_HIS"/>
    <property type="match status" value="1"/>
</dbReference>
<name>A0A679GU23_9GAMM</name>
<accession>A0A679GU23</accession>
<dbReference type="GO" id="GO:0004806">
    <property type="term" value="F:triacylglycerol lipase activity"/>
    <property type="evidence" value="ECO:0007669"/>
    <property type="project" value="TreeGrafter"/>
</dbReference>
<feature type="domain" description="Alpha/beta hydrolase fold-3" evidence="3">
    <location>
        <begin position="84"/>
        <end position="284"/>
    </location>
</feature>
<keyword evidence="2" id="KW-0378">Hydrolase</keyword>
<dbReference type="Proteomes" id="UP000501237">
    <property type="component" value="Chromosome"/>
</dbReference>
<reference evidence="4 5" key="1">
    <citation type="journal article" date="2020" name="Microbiol. Resour. Announc.">
        <title>Complete genome sequence of Pseudomonas otitidis strain MrB4, isolated from Lake Biwa in Japan.</title>
        <authorList>
            <person name="Miyazaki K."/>
            <person name="Hase E."/>
            <person name="Maruya T."/>
        </authorList>
    </citation>
    <scope>NUCLEOTIDE SEQUENCE [LARGE SCALE GENOMIC DNA]</scope>
    <source>
        <strain evidence="4 5">MrB4</strain>
    </source>
</reference>
<evidence type="ECO:0000313" key="4">
    <source>
        <dbReference type="EMBL" id="BCA29534.1"/>
    </source>
</evidence>
<dbReference type="SUPFAM" id="SSF53474">
    <property type="entry name" value="alpha/beta-Hydrolases"/>
    <property type="match status" value="1"/>
</dbReference>
<evidence type="ECO:0000259" key="3">
    <source>
        <dbReference type="Pfam" id="PF07859"/>
    </source>
</evidence>